<feature type="region of interest" description="Disordered" evidence="1">
    <location>
        <begin position="460"/>
        <end position="481"/>
    </location>
</feature>
<evidence type="ECO:0000256" key="1">
    <source>
        <dbReference type="SAM" id="MobiDB-lite"/>
    </source>
</evidence>
<dbReference type="Pfam" id="PF00646">
    <property type="entry name" value="F-box"/>
    <property type="match status" value="1"/>
</dbReference>
<name>A0A067SRC5_GALM3</name>
<proteinExistence type="predicted"/>
<feature type="compositionally biased region" description="Acidic residues" evidence="1">
    <location>
        <begin position="463"/>
        <end position="472"/>
    </location>
</feature>
<gene>
    <name evidence="3" type="ORF">GALMADRAFT_145725</name>
</gene>
<dbReference type="STRING" id="685588.A0A067SRC5"/>
<dbReference type="AlphaFoldDB" id="A0A067SRC5"/>
<evidence type="ECO:0000313" key="4">
    <source>
        <dbReference type="Proteomes" id="UP000027222"/>
    </source>
</evidence>
<dbReference type="Gene3D" id="3.80.10.10">
    <property type="entry name" value="Ribonuclease Inhibitor"/>
    <property type="match status" value="1"/>
</dbReference>
<dbReference type="OrthoDB" id="2988745at2759"/>
<evidence type="ECO:0000313" key="3">
    <source>
        <dbReference type="EMBL" id="KDR69353.1"/>
    </source>
</evidence>
<dbReference type="Proteomes" id="UP000027222">
    <property type="component" value="Unassembled WGS sequence"/>
</dbReference>
<organism evidence="3 4">
    <name type="scientific">Galerina marginata (strain CBS 339.88)</name>
    <dbReference type="NCBI Taxonomy" id="685588"/>
    <lineage>
        <taxon>Eukaryota</taxon>
        <taxon>Fungi</taxon>
        <taxon>Dikarya</taxon>
        <taxon>Basidiomycota</taxon>
        <taxon>Agaricomycotina</taxon>
        <taxon>Agaricomycetes</taxon>
        <taxon>Agaricomycetidae</taxon>
        <taxon>Agaricales</taxon>
        <taxon>Agaricineae</taxon>
        <taxon>Strophariaceae</taxon>
        <taxon>Galerina</taxon>
    </lineage>
</organism>
<sequence length="545" mass="62405">MSRQNYANLLPIEIWRECFMLLGVSEHKNLAKTCRFFHDVCLAFILKSITLSFRIAFYKSSTAEAMAIQLVKLIDDIGRFTEVAMSPQYAPLVRKCAIRYSLRLSTSLDEDIAKLAKETYEPFIQALVKCIPRFVNIREIEIDSEKNVDRRVLVVLATLPQVEKLSLTSVRFGVHQLKSQIKVKKLLIENLTSDVNPNKAAKRLELFSSEHLEELSVFSKAYAPKIFLALTNRGPLKNLTNLSFELNGKDLDILYRFLAMCPNIESFQISFGHTYDNMEPTAFPSLPRSTIPFLQSFSGYELAAKVFVPGRPVKKVSLIQYKVWVERHFSDMEDIIPYLSQSTSPIIDLEFENMECTPDVMALLATRLPHLSRLKLGLNQEKAFPEEDPRSIQLEVMRANKLVSRQTGKAASQSNDVMEPIDDHAAYMSLMHWTAHGRVVLPPSLETLRLTNQFSFPSFSMDSDSDSGSDSDDWGRHAKKKSKQQKPYTFAMAESILDTISIQYPALQRLIVGRARQRKEWIRSANKKWKILKPRGQFHFDYDSD</sequence>
<protein>
    <recommendedName>
        <fullName evidence="2">F-box domain-containing protein</fullName>
    </recommendedName>
</protein>
<feature type="domain" description="F-box" evidence="2">
    <location>
        <begin position="10"/>
        <end position="43"/>
    </location>
</feature>
<dbReference type="InterPro" id="IPR001810">
    <property type="entry name" value="F-box_dom"/>
</dbReference>
<dbReference type="HOGENOM" id="CLU_041169_0_0_1"/>
<dbReference type="SUPFAM" id="SSF52047">
    <property type="entry name" value="RNI-like"/>
    <property type="match status" value="1"/>
</dbReference>
<reference evidence="4" key="1">
    <citation type="journal article" date="2014" name="Proc. Natl. Acad. Sci. U.S.A.">
        <title>Extensive sampling of basidiomycete genomes demonstrates inadequacy of the white-rot/brown-rot paradigm for wood decay fungi.</title>
        <authorList>
            <person name="Riley R."/>
            <person name="Salamov A.A."/>
            <person name="Brown D.W."/>
            <person name="Nagy L.G."/>
            <person name="Floudas D."/>
            <person name="Held B.W."/>
            <person name="Levasseur A."/>
            <person name="Lombard V."/>
            <person name="Morin E."/>
            <person name="Otillar R."/>
            <person name="Lindquist E.A."/>
            <person name="Sun H."/>
            <person name="LaButti K.M."/>
            <person name="Schmutz J."/>
            <person name="Jabbour D."/>
            <person name="Luo H."/>
            <person name="Baker S.E."/>
            <person name="Pisabarro A.G."/>
            <person name="Walton J.D."/>
            <person name="Blanchette R.A."/>
            <person name="Henrissat B."/>
            <person name="Martin F."/>
            <person name="Cullen D."/>
            <person name="Hibbett D.S."/>
            <person name="Grigoriev I.V."/>
        </authorList>
    </citation>
    <scope>NUCLEOTIDE SEQUENCE [LARGE SCALE GENOMIC DNA]</scope>
    <source>
        <strain evidence="4">CBS 339.88</strain>
    </source>
</reference>
<evidence type="ECO:0000259" key="2">
    <source>
        <dbReference type="Pfam" id="PF00646"/>
    </source>
</evidence>
<accession>A0A067SRC5</accession>
<dbReference type="EMBL" id="KL142403">
    <property type="protein sequence ID" value="KDR69353.1"/>
    <property type="molecule type" value="Genomic_DNA"/>
</dbReference>
<dbReference type="InterPro" id="IPR032675">
    <property type="entry name" value="LRR_dom_sf"/>
</dbReference>
<keyword evidence="4" id="KW-1185">Reference proteome</keyword>